<name>A0A4S2MUE6_9PEZI</name>
<gene>
    <name evidence="3" type="ORF">EX30DRAFT_62298</name>
</gene>
<feature type="compositionally biased region" description="Polar residues" evidence="1">
    <location>
        <begin position="71"/>
        <end position="87"/>
    </location>
</feature>
<dbReference type="EMBL" id="ML220126">
    <property type="protein sequence ID" value="TGZ80151.1"/>
    <property type="molecule type" value="Genomic_DNA"/>
</dbReference>
<proteinExistence type="predicted"/>
<protein>
    <submittedName>
        <fullName evidence="3">Uncharacterized protein</fullName>
    </submittedName>
</protein>
<evidence type="ECO:0000313" key="3">
    <source>
        <dbReference type="EMBL" id="TGZ80151.1"/>
    </source>
</evidence>
<evidence type="ECO:0000256" key="2">
    <source>
        <dbReference type="SAM" id="SignalP"/>
    </source>
</evidence>
<sequence>MKLIVSAVFELLHLIQWANQILYENNRLIAVNKENPIQSQPRASLPLRILASTYLLPTRYFNFHSPPPPNTHTKNPANQPTTTQPVQNDAIDEKRTSTPVRRSQAHHSSTT</sequence>
<feature type="compositionally biased region" description="Polar residues" evidence="1">
    <location>
        <begin position="97"/>
        <end position="111"/>
    </location>
</feature>
<evidence type="ECO:0000256" key="1">
    <source>
        <dbReference type="SAM" id="MobiDB-lite"/>
    </source>
</evidence>
<organism evidence="3 4">
    <name type="scientific">Ascodesmis nigricans</name>
    <dbReference type="NCBI Taxonomy" id="341454"/>
    <lineage>
        <taxon>Eukaryota</taxon>
        <taxon>Fungi</taxon>
        <taxon>Dikarya</taxon>
        <taxon>Ascomycota</taxon>
        <taxon>Pezizomycotina</taxon>
        <taxon>Pezizomycetes</taxon>
        <taxon>Pezizales</taxon>
        <taxon>Ascodesmidaceae</taxon>
        <taxon>Ascodesmis</taxon>
    </lineage>
</organism>
<feature type="region of interest" description="Disordered" evidence="1">
    <location>
        <begin position="61"/>
        <end position="111"/>
    </location>
</feature>
<keyword evidence="4" id="KW-1185">Reference proteome</keyword>
<feature type="signal peptide" evidence="2">
    <location>
        <begin position="1"/>
        <end position="20"/>
    </location>
</feature>
<dbReference type="Proteomes" id="UP000298138">
    <property type="component" value="Unassembled WGS sequence"/>
</dbReference>
<dbReference type="AlphaFoldDB" id="A0A4S2MUE6"/>
<reference evidence="3 4" key="1">
    <citation type="submission" date="2019-04" db="EMBL/GenBank/DDBJ databases">
        <title>Comparative genomics and transcriptomics to analyze fruiting body development in filamentous ascomycetes.</title>
        <authorList>
            <consortium name="DOE Joint Genome Institute"/>
            <person name="Lutkenhaus R."/>
            <person name="Traeger S."/>
            <person name="Breuer J."/>
            <person name="Kuo A."/>
            <person name="Lipzen A."/>
            <person name="Pangilinan J."/>
            <person name="Dilworth D."/>
            <person name="Sandor L."/>
            <person name="Poggeler S."/>
            <person name="Barry K."/>
            <person name="Grigoriev I.V."/>
            <person name="Nowrousian M."/>
        </authorList>
    </citation>
    <scope>NUCLEOTIDE SEQUENCE [LARGE SCALE GENOMIC DNA]</scope>
    <source>
        <strain evidence="3 4">CBS 389.68</strain>
    </source>
</reference>
<keyword evidence="2" id="KW-0732">Signal</keyword>
<evidence type="ECO:0000313" key="4">
    <source>
        <dbReference type="Proteomes" id="UP000298138"/>
    </source>
</evidence>
<accession>A0A4S2MUE6</accession>
<dbReference type="InParanoid" id="A0A4S2MUE6"/>
<feature type="chain" id="PRO_5020771185" evidence="2">
    <location>
        <begin position="21"/>
        <end position="111"/>
    </location>
</feature>